<accession>A0A3P7X2G5</accession>
<gene>
    <name evidence="1" type="ORF">HPBE_LOCUS1569</name>
</gene>
<accession>A0A183F5X5</accession>
<dbReference type="WBParaSite" id="HPBE_0000156701-mRNA-1">
    <property type="protein sequence ID" value="HPBE_0000156701-mRNA-1"/>
    <property type="gene ID" value="HPBE_0000156701"/>
</dbReference>
<reference evidence="3" key="2">
    <citation type="submission" date="2019-09" db="UniProtKB">
        <authorList>
            <consortium name="WormBaseParasite"/>
        </authorList>
    </citation>
    <scope>IDENTIFICATION</scope>
</reference>
<name>A0A183F5X5_HELPZ</name>
<proteinExistence type="predicted"/>
<protein>
    <submittedName>
        <fullName evidence="1 3">Uncharacterized protein</fullName>
    </submittedName>
</protein>
<dbReference type="AlphaFoldDB" id="A0A183F5X5"/>
<dbReference type="EMBL" id="UZAH01001781">
    <property type="protein sequence ID" value="VDO19985.1"/>
    <property type="molecule type" value="Genomic_DNA"/>
</dbReference>
<keyword evidence="2" id="KW-1185">Reference proteome</keyword>
<evidence type="ECO:0000313" key="2">
    <source>
        <dbReference type="Proteomes" id="UP000050761"/>
    </source>
</evidence>
<reference evidence="1 2" key="1">
    <citation type="submission" date="2018-11" db="EMBL/GenBank/DDBJ databases">
        <authorList>
            <consortium name="Pathogen Informatics"/>
        </authorList>
    </citation>
    <scope>NUCLEOTIDE SEQUENCE [LARGE SCALE GENOMIC DNA]</scope>
</reference>
<dbReference type="Proteomes" id="UP000050761">
    <property type="component" value="Unassembled WGS sequence"/>
</dbReference>
<evidence type="ECO:0000313" key="1">
    <source>
        <dbReference type="EMBL" id="VDO19985.1"/>
    </source>
</evidence>
<sequence length="117" mass="13073">MWSTAVRLKKEEMHKCSAPEKRIRRNPTGTGVCPANICRMAQVEIAAVAADKGGADELVKRKRGRGEGEWKRRGERLAKWQLVILIPLERTSDSHVLRRGDDLSGCLQMSTLHSPLA</sequence>
<evidence type="ECO:0000313" key="3">
    <source>
        <dbReference type="WBParaSite" id="HPBE_0000156701-mRNA-1"/>
    </source>
</evidence>
<organism evidence="2 3">
    <name type="scientific">Heligmosomoides polygyrus</name>
    <name type="common">Parasitic roundworm</name>
    <dbReference type="NCBI Taxonomy" id="6339"/>
    <lineage>
        <taxon>Eukaryota</taxon>
        <taxon>Metazoa</taxon>
        <taxon>Ecdysozoa</taxon>
        <taxon>Nematoda</taxon>
        <taxon>Chromadorea</taxon>
        <taxon>Rhabditida</taxon>
        <taxon>Rhabditina</taxon>
        <taxon>Rhabditomorpha</taxon>
        <taxon>Strongyloidea</taxon>
        <taxon>Heligmosomidae</taxon>
        <taxon>Heligmosomoides</taxon>
    </lineage>
</organism>